<dbReference type="PANTHER" id="PTHR11802">
    <property type="entry name" value="SERINE PROTEASE FAMILY S10 SERINE CARBOXYPEPTIDASE"/>
    <property type="match status" value="1"/>
</dbReference>
<feature type="signal peptide" evidence="6">
    <location>
        <begin position="1"/>
        <end position="19"/>
    </location>
</feature>
<proteinExistence type="inferred from homology"/>
<dbReference type="InterPro" id="IPR018202">
    <property type="entry name" value="Ser_caboxypep_ser_AS"/>
</dbReference>
<keyword evidence="5" id="KW-0325">Glycoprotein</keyword>
<dbReference type="AlphaFoldDB" id="A0A4Z0A290"/>
<dbReference type="Proteomes" id="UP000298061">
    <property type="component" value="Unassembled WGS sequence"/>
</dbReference>
<keyword evidence="2 6" id="KW-0121">Carboxypeptidase</keyword>
<dbReference type="GO" id="GO:0004185">
    <property type="term" value="F:serine-type carboxypeptidase activity"/>
    <property type="evidence" value="ECO:0007669"/>
    <property type="project" value="UniProtKB-UniRule"/>
</dbReference>
<evidence type="ECO:0000256" key="5">
    <source>
        <dbReference type="ARBA" id="ARBA00023180"/>
    </source>
</evidence>
<sequence length="556" mass="61651">MRLLSALGCLPVFCATCLAGPTAGGMRQEVHVQEPREGLALSPTDAVDTPSDELMTRGGSMNGFSNPASHQFYVDGRTIPEVHFDAGPSWSGLMPISEDINETRKLFFWFWPTTNPDNANDLVFWTNGGPGCSSMEGFLQENGPISWSWGQESPSANPWSWTQLANVIWVEQPAGTGFSQGTPNVKNDDDLAMETVGFMQQFLEVFSELKGGDLFLTGESYAGFYIPYIANYIYEHADDLQLNLKGIWISDPSLAYPVIQSQIPALRFVQANRNVFPFNTTFMSELQEMSDSCGYTAYADQNLKYPPTSPAQLPPASNGSSSAVIPRCDMQGLIYQEAMRLNPAFDPYRVTDMWPEPWSVMGFPRLTQGSIYFNRTDVQDVLHAPHMDWTVCSETKVYVNGTDNSLPSTLSVLPNVIEKSERTVIAQGLADFVILAEGTRLAIQNMTWGGAQGFQTPIMNESFAVNDFGIYGNMHQERKLTYVEFYFSGHMTPQFVPWAAYQTVEYLLGKRVRGSGASLGVIAALFFGDASDSPWLVKVAGAISEWGVWPIIFHFH</sequence>
<dbReference type="InterPro" id="IPR029058">
    <property type="entry name" value="AB_hydrolase_fold"/>
</dbReference>
<evidence type="ECO:0000256" key="2">
    <source>
        <dbReference type="ARBA" id="ARBA00022645"/>
    </source>
</evidence>
<dbReference type="Gene3D" id="3.40.50.1820">
    <property type="entry name" value="alpha/beta hydrolase"/>
    <property type="match status" value="1"/>
</dbReference>
<reference evidence="7 8" key="1">
    <citation type="submission" date="2019-02" db="EMBL/GenBank/DDBJ databases">
        <title>Genome sequencing of the rare red list fungi Hericium alpestre (H. flagellum).</title>
        <authorList>
            <person name="Buettner E."/>
            <person name="Kellner H."/>
        </authorList>
    </citation>
    <scope>NUCLEOTIDE SEQUENCE [LARGE SCALE GENOMIC DNA]</scope>
    <source>
        <strain evidence="7 8">DSM 108284</strain>
    </source>
</reference>
<dbReference type="GO" id="GO:0006508">
    <property type="term" value="P:proteolysis"/>
    <property type="evidence" value="ECO:0007669"/>
    <property type="project" value="UniProtKB-KW"/>
</dbReference>
<dbReference type="EC" id="3.4.16.-" evidence="6"/>
<accession>A0A4Z0A290</accession>
<protein>
    <recommendedName>
        <fullName evidence="6">Carboxypeptidase</fullName>
        <ecNumber evidence="6">3.4.16.-</ecNumber>
    </recommendedName>
</protein>
<dbReference type="OrthoDB" id="443318at2759"/>
<comment type="caution">
    <text evidence="7">The sequence shown here is derived from an EMBL/GenBank/DDBJ whole genome shotgun (WGS) entry which is preliminary data.</text>
</comment>
<dbReference type="Pfam" id="PF00450">
    <property type="entry name" value="Peptidase_S10"/>
    <property type="match status" value="1"/>
</dbReference>
<evidence type="ECO:0000256" key="3">
    <source>
        <dbReference type="ARBA" id="ARBA00022670"/>
    </source>
</evidence>
<comment type="similarity">
    <text evidence="1 6">Belongs to the peptidase S10 family.</text>
</comment>
<organism evidence="7 8">
    <name type="scientific">Hericium alpestre</name>
    <dbReference type="NCBI Taxonomy" id="135208"/>
    <lineage>
        <taxon>Eukaryota</taxon>
        <taxon>Fungi</taxon>
        <taxon>Dikarya</taxon>
        <taxon>Basidiomycota</taxon>
        <taxon>Agaricomycotina</taxon>
        <taxon>Agaricomycetes</taxon>
        <taxon>Russulales</taxon>
        <taxon>Hericiaceae</taxon>
        <taxon>Hericium</taxon>
    </lineage>
</organism>
<keyword evidence="8" id="KW-1185">Reference proteome</keyword>
<gene>
    <name evidence="7" type="ORF">EWM64_g2854</name>
</gene>
<feature type="chain" id="PRO_5021493905" description="Carboxypeptidase" evidence="6">
    <location>
        <begin position="20"/>
        <end position="556"/>
    </location>
</feature>
<evidence type="ECO:0000313" key="7">
    <source>
        <dbReference type="EMBL" id="TFY81162.1"/>
    </source>
</evidence>
<dbReference type="PANTHER" id="PTHR11802:SF479">
    <property type="entry name" value="CARBOXYPEPTIDASE"/>
    <property type="match status" value="1"/>
</dbReference>
<keyword evidence="3 6" id="KW-0645">Protease</keyword>
<evidence type="ECO:0000313" key="8">
    <source>
        <dbReference type="Proteomes" id="UP000298061"/>
    </source>
</evidence>
<dbReference type="PROSITE" id="PS00131">
    <property type="entry name" value="CARBOXYPEPT_SER_SER"/>
    <property type="match status" value="1"/>
</dbReference>
<dbReference type="PRINTS" id="PR00724">
    <property type="entry name" value="CRBOXYPTASEC"/>
</dbReference>
<dbReference type="EMBL" id="SFCI01000244">
    <property type="protein sequence ID" value="TFY81162.1"/>
    <property type="molecule type" value="Genomic_DNA"/>
</dbReference>
<evidence type="ECO:0000256" key="1">
    <source>
        <dbReference type="ARBA" id="ARBA00009431"/>
    </source>
</evidence>
<dbReference type="InterPro" id="IPR001563">
    <property type="entry name" value="Peptidase_S10"/>
</dbReference>
<dbReference type="STRING" id="135208.A0A4Z0A290"/>
<dbReference type="SUPFAM" id="SSF53474">
    <property type="entry name" value="alpha/beta-Hydrolases"/>
    <property type="match status" value="1"/>
</dbReference>
<keyword evidence="6" id="KW-0732">Signal</keyword>
<evidence type="ECO:0000256" key="4">
    <source>
        <dbReference type="ARBA" id="ARBA00022801"/>
    </source>
</evidence>
<name>A0A4Z0A290_9AGAM</name>
<evidence type="ECO:0000256" key="6">
    <source>
        <dbReference type="RuleBase" id="RU361156"/>
    </source>
</evidence>
<keyword evidence="4 6" id="KW-0378">Hydrolase</keyword>